<protein>
    <submittedName>
        <fullName evidence="2">Spermidine synthase</fullName>
    </submittedName>
</protein>
<reference evidence="3" key="1">
    <citation type="journal article" date="2019" name="Int. J. Syst. Evol. Microbiol.">
        <title>The Global Catalogue of Microorganisms (GCM) 10K type strain sequencing project: providing services to taxonomists for standard genome sequencing and annotation.</title>
        <authorList>
            <consortium name="The Broad Institute Genomics Platform"/>
            <consortium name="The Broad Institute Genome Sequencing Center for Infectious Disease"/>
            <person name="Wu L."/>
            <person name="Ma J."/>
        </authorList>
    </citation>
    <scope>NUCLEOTIDE SEQUENCE [LARGE SCALE GENOMIC DNA]</scope>
    <source>
        <strain evidence="3">JCM 17137</strain>
    </source>
</reference>
<evidence type="ECO:0000313" key="3">
    <source>
        <dbReference type="Proteomes" id="UP001500908"/>
    </source>
</evidence>
<proteinExistence type="predicted"/>
<dbReference type="Proteomes" id="UP001500908">
    <property type="component" value="Unassembled WGS sequence"/>
</dbReference>
<organism evidence="2 3">
    <name type="scientific">Salinactinospora qingdaonensis</name>
    <dbReference type="NCBI Taxonomy" id="702744"/>
    <lineage>
        <taxon>Bacteria</taxon>
        <taxon>Bacillati</taxon>
        <taxon>Actinomycetota</taxon>
        <taxon>Actinomycetes</taxon>
        <taxon>Streptosporangiales</taxon>
        <taxon>Nocardiopsidaceae</taxon>
        <taxon>Salinactinospora</taxon>
    </lineage>
</organism>
<dbReference type="PANTHER" id="PTHR43317:SF3">
    <property type="entry name" value="BLR2883 PROTEIN"/>
    <property type="match status" value="1"/>
</dbReference>
<keyword evidence="3" id="KW-1185">Reference proteome</keyword>
<name>A0ABP7F401_9ACTN</name>
<dbReference type="SUPFAM" id="SSF53335">
    <property type="entry name" value="S-adenosyl-L-methionine-dependent methyltransferases"/>
    <property type="match status" value="1"/>
</dbReference>
<dbReference type="Gene3D" id="3.40.50.150">
    <property type="entry name" value="Vaccinia Virus protein VP39"/>
    <property type="match status" value="1"/>
</dbReference>
<dbReference type="RefSeq" id="WP_344967691.1">
    <property type="nucleotide sequence ID" value="NZ_BAABDD010000003.1"/>
</dbReference>
<dbReference type="EMBL" id="BAABDD010000003">
    <property type="protein sequence ID" value="GAA3731075.1"/>
    <property type="molecule type" value="Genomic_DNA"/>
</dbReference>
<evidence type="ECO:0000313" key="2">
    <source>
        <dbReference type="EMBL" id="GAA3731075.1"/>
    </source>
</evidence>
<dbReference type="PANTHER" id="PTHR43317">
    <property type="entry name" value="THERMOSPERMINE SYNTHASE ACAULIS5"/>
    <property type="match status" value="1"/>
</dbReference>
<dbReference type="InterPro" id="IPR029063">
    <property type="entry name" value="SAM-dependent_MTases_sf"/>
</dbReference>
<evidence type="ECO:0000256" key="1">
    <source>
        <dbReference type="ARBA" id="ARBA00023115"/>
    </source>
</evidence>
<sequence>MGIQHPAVPADEPAVVERGTGATGGELVLRRAGEHFEIISNGVFLMDTRDGASERAMVRDALAAVPAGRTGVSVLIGGLGVGFSARAALDDPRVGRVHALELEPRIVAWHSTHLAPVAGNLTADPRFSVTQDDLLAWLERAEETFDAICLDVDNGPGWTVTEGNARLYEPAALRQVWRLTRPGGAVTFWSATRAPGFADVLEEVFGEPVEERQIAARRGEPDVVYLARRANTLEDAAG</sequence>
<comment type="caution">
    <text evidence="2">The sequence shown here is derived from an EMBL/GenBank/DDBJ whole genome shotgun (WGS) entry which is preliminary data.</text>
</comment>
<gene>
    <name evidence="2" type="ORF">GCM10022402_09680</name>
</gene>
<accession>A0ABP7F401</accession>
<keyword evidence="1" id="KW-0620">Polyamine biosynthesis</keyword>